<proteinExistence type="predicted"/>
<accession>A0A5B1CNL0</accession>
<gene>
    <name evidence="1" type="ORF">LF1_34850</name>
</gene>
<organism evidence="1 2">
    <name type="scientific">Rubripirellula obstinata</name>
    <dbReference type="NCBI Taxonomy" id="406547"/>
    <lineage>
        <taxon>Bacteria</taxon>
        <taxon>Pseudomonadati</taxon>
        <taxon>Planctomycetota</taxon>
        <taxon>Planctomycetia</taxon>
        <taxon>Pirellulales</taxon>
        <taxon>Pirellulaceae</taxon>
        <taxon>Rubripirellula</taxon>
    </lineage>
</organism>
<dbReference type="AlphaFoldDB" id="A0A5B1CNL0"/>
<evidence type="ECO:0000313" key="2">
    <source>
        <dbReference type="Proteomes" id="UP000322699"/>
    </source>
</evidence>
<reference evidence="1 2" key="1">
    <citation type="submission" date="2019-08" db="EMBL/GenBank/DDBJ databases">
        <title>Deep-cultivation of Planctomycetes and their phenomic and genomic characterization uncovers novel biology.</title>
        <authorList>
            <person name="Wiegand S."/>
            <person name="Jogler M."/>
            <person name="Boedeker C."/>
            <person name="Pinto D."/>
            <person name="Vollmers J."/>
            <person name="Rivas-Marin E."/>
            <person name="Kohn T."/>
            <person name="Peeters S.H."/>
            <person name="Heuer A."/>
            <person name="Rast P."/>
            <person name="Oberbeckmann S."/>
            <person name="Bunk B."/>
            <person name="Jeske O."/>
            <person name="Meyerdierks A."/>
            <person name="Storesund J.E."/>
            <person name="Kallscheuer N."/>
            <person name="Luecker S."/>
            <person name="Lage O.M."/>
            <person name="Pohl T."/>
            <person name="Merkel B.J."/>
            <person name="Hornburger P."/>
            <person name="Mueller R.-W."/>
            <person name="Bruemmer F."/>
            <person name="Labrenz M."/>
            <person name="Spormann A.M."/>
            <person name="Op Den Camp H."/>
            <person name="Overmann J."/>
            <person name="Amann R."/>
            <person name="Jetten M.S.M."/>
            <person name="Mascher T."/>
            <person name="Medema M.H."/>
            <person name="Devos D.P."/>
            <person name="Kaster A.-K."/>
            <person name="Ovreas L."/>
            <person name="Rohde M."/>
            <person name="Galperin M.Y."/>
            <person name="Jogler C."/>
        </authorList>
    </citation>
    <scope>NUCLEOTIDE SEQUENCE [LARGE SCALE GENOMIC DNA]</scope>
    <source>
        <strain evidence="1 2">LF1</strain>
    </source>
</reference>
<evidence type="ECO:0000313" key="1">
    <source>
        <dbReference type="EMBL" id="KAA1260943.1"/>
    </source>
</evidence>
<dbReference type="EMBL" id="VRLW01000001">
    <property type="protein sequence ID" value="KAA1260943.1"/>
    <property type="molecule type" value="Genomic_DNA"/>
</dbReference>
<sequence>MEAKEQSCYGLKAREIDELVSRQVLVALEPASLELSVKAVADIEKEQNRLNKHWAQKIERVQYDVDVAARRYRAVDPDNRLVAGSLEKQWEETLVRQQQLQDEFDRFKHTAPKALDASQFARIESLSKDIPSVWSNPNTTNAARKEIIRCLIERVIVNVKCNSELVEATIHWKGGFESQHEFVRPVQNYSQLRDFEALMDRVTELRGQGHTSPEIADTLNAEGFSPPKRRGNFNGPIVYQLLKRRGLIGRERSHNELLCDQEWWIADLARELKMSRQKLRDWIVRGWLHGRKTPIQGYWIAWADDDEISRLKTLLADSRRGTNNYTVQNMTPKKRS</sequence>
<name>A0A5B1CNL0_9BACT</name>
<comment type="caution">
    <text evidence="1">The sequence shown here is derived from an EMBL/GenBank/DDBJ whole genome shotgun (WGS) entry which is preliminary data.</text>
</comment>
<dbReference type="Proteomes" id="UP000322699">
    <property type="component" value="Unassembled WGS sequence"/>
</dbReference>
<evidence type="ECO:0008006" key="3">
    <source>
        <dbReference type="Google" id="ProtNLM"/>
    </source>
</evidence>
<dbReference type="OrthoDB" id="244546at2"/>
<protein>
    <recommendedName>
        <fullName evidence="3">Recombinase</fullName>
    </recommendedName>
</protein>
<keyword evidence="2" id="KW-1185">Reference proteome</keyword>